<keyword evidence="3" id="KW-1185">Reference proteome</keyword>
<dbReference type="OMA" id="HPFDSHR"/>
<dbReference type="EMBL" id="FUEG01000041">
    <property type="protein sequence ID" value="SJL17124.1"/>
    <property type="molecule type" value="Genomic_DNA"/>
</dbReference>
<evidence type="ECO:0000313" key="2">
    <source>
        <dbReference type="EMBL" id="SJL17124.1"/>
    </source>
</evidence>
<dbReference type="Proteomes" id="UP000219338">
    <property type="component" value="Unassembled WGS sequence"/>
</dbReference>
<proteinExistence type="predicted"/>
<reference evidence="3" key="1">
    <citation type="journal article" date="2017" name="Nat. Ecol. Evol.">
        <title>Genome expansion and lineage-specific genetic innovations in the forest pathogenic fungi Armillaria.</title>
        <authorList>
            <person name="Sipos G."/>
            <person name="Prasanna A.N."/>
            <person name="Walter M.C."/>
            <person name="O'Connor E."/>
            <person name="Balint B."/>
            <person name="Krizsan K."/>
            <person name="Kiss B."/>
            <person name="Hess J."/>
            <person name="Varga T."/>
            <person name="Slot J."/>
            <person name="Riley R."/>
            <person name="Boka B."/>
            <person name="Rigling D."/>
            <person name="Barry K."/>
            <person name="Lee J."/>
            <person name="Mihaltcheva S."/>
            <person name="LaButti K."/>
            <person name="Lipzen A."/>
            <person name="Waldron R."/>
            <person name="Moloney N.M."/>
            <person name="Sperisen C."/>
            <person name="Kredics L."/>
            <person name="Vagvoelgyi C."/>
            <person name="Patrignani A."/>
            <person name="Fitzpatrick D."/>
            <person name="Nagy I."/>
            <person name="Doyle S."/>
            <person name="Anderson J.B."/>
            <person name="Grigoriev I.V."/>
            <person name="Gueldener U."/>
            <person name="Muensterkoetter M."/>
            <person name="Nagy L.G."/>
        </authorList>
    </citation>
    <scope>NUCLEOTIDE SEQUENCE [LARGE SCALE GENOMIC DNA]</scope>
    <source>
        <strain evidence="3">C18/9</strain>
    </source>
</reference>
<sequence length="260" mass="29849">MEDWEVPVSEIRDWTYTLIEVFGFETVVAFRNRAIESPLDERGALLLAYEGEVLRNHAAVRDRVTAWRNNVAVIPSHAPPIHPFDSHRRVFSFLNDEPYTPGQAPDDVPTLDSREYDRWFLLTLLGKPRYDDRKASEERKILWRLVHHDPYTEPDDWEDFLRSKRDNRTQHHRASRDEPKNTIYDNTASINPSGLTTTTPSQSYPLPQFHHQLQAYPSASPTSQPPSLVLPPPTNSSGRFGQATSSNEAELVAMILFGFL</sequence>
<dbReference type="OrthoDB" id="2973757at2759"/>
<organism evidence="2 3">
    <name type="scientific">Armillaria ostoyae</name>
    <name type="common">Armillaria root rot fungus</name>
    <dbReference type="NCBI Taxonomy" id="47428"/>
    <lineage>
        <taxon>Eukaryota</taxon>
        <taxon>Fungi</taxon>
        <taxon>Dikarya</taxon>
        <taxon>Basidiomycota</taxon>
        <taxon>Agaricomycotina</taxon>
        <taxon>Agaricomycetes</taxon>
        <taxon>Agaricomycetidae</taxon>
        <taxon>Agaricales</taxon>
        <taxon>Marasmiineae</taxon>
        <taxon>Physalacriaceae</taxon>
        <taxon>Armillaria</taxon>
    </lineage>
</organism>
<feature type="region of interest" description="Disordered" evidence="1">
    <location>
        <begin position="166"/>
        <end position="243"/>
    </location>
</feature>
<feature type="compositionally biased region" description="Polar residues" evidence="1">
    <location>
        <begin position="215"/>
        <end position="226"/>
    </location>
</feature>
<accession>A0A284S7Z9</accession>
<evidence type="ECO:0000313" key="3">
    <source>
        <dbReference type="Proteomes" id="UP000219338"/>
    </source>
</evidence>
<protein>
    <submittedName>
        <fullName evidence="2">Uncharacterized protein</fullName>
    </submittedName>
</protein>
<dbReference type="AlphaFoldDB" id="A0A284S7Z9"/>
<name>A0A284S7Z9_ARMOS</name>
<gene>
    <name evidence="2" type="ORF">ARMOST_20666</name>
</gene>
<feature type="compositionally biased region" description="Basic and acidic residues" evidence="1">
    <location>
        <begin position="166"/>
        <end position="180"/>
    </location>
</feature>
<evidence type="ECO:0000256" key="1">
    <source>
        <dbReference type="SAM" id="MobiDB-lite"/>
    </source>
</evidence>
<feature type="compositionally biased region" description="Polar residues" evidence="1">
    <location>
        <begin position="183"/>
        <end position="205"/>
    </location>
</feature>